<evidence type="ECO:0000256" key="1">
    <source>
        <dbReference type="SAM" id="MobiDB-lite"/>
    </source>
</evidence>
<proteinExistence type="predicted"/>
<feature type="region of interest" description="Disordered" evidence="1">
    <location>
        <begin position="74"/>
        <end position="93"/>
    </location>
</feature>
<feature type="region of interest" description="Disordered" evidence="1">
    <location>
        <begin position="117"/>
        <end position="137"/>
    </location>
</feature>
<organism evidence="2 3">
    <name type="scientific">Sphagnum jensenii</name>
    <dbReference type="NCBI Taxonomy" id="128206"/>
    <lineage>
        <taxon>Eukaryota</taxon>
        <taxon>Viridiplantae</taxon>
        <taxon>Streptophyta</taxon>
        <taxon>Embryophyta</taxon>
        <taxon>Bryophyta</taxon>
        <taxon>Sphagnophytina</taxon>
        <taxon>Sphagnopsida</taxon>
        <taxon>Sphagnales</taxon>
        <taxon>Sphagnaceae</taxon>
        <taxon>Sphagnum</taxon>
    </lineage>
</organism>
<sequence length="156" mass="17136">MESPVPSVSISIAANDGEVHEAPHELIDSQLVPVSTNKTSLVWQYFTTVKDGLITCNGIQHMTYLVVDVVLSSRSGEESDEEDGGNNKDQWDAGYDVDNAKELFKSAFVDEATHLFRPPELDTTPNATLNNDDDNDDVEVCDDDDVFGMVKVSLLN</sequence>
<gene>
    <name evidence="2" type="ORF">CSSPJE1EN1_LOCUS17697</name>
</gene>
<protein>
    <submittedName>
        <fullName evidence="2">Uncharacterized protein</fullName>
    </submittedName>
</protein>
<evidence type="ECO:0000313" key="2">
    <source>
        <dbReference type="EMBL" id="CAK9272219.1"/>
    </source>
</evidence>
<keyword evidence="3" id="KW-1185">Reference proteome</keyword>
<evidence type="ECO:0000313" key="3">
    <source>
        <dbReference type="Proteomes" id="UP001497444"/>
    </source>
</evidence>
<reference evidence="2" key="1">
    <citation type="submission" date="2024-02" db="EMBL/GenBank/DDBJ databases">
        <authorList>
            <consortium name="ELIXIR-Norway"/>
            <consortium name="Elixir Norway"/>
        </authorList>
    </citation>
    <scope>NUCLEOTIDE SEQUENCE</scope>
</reference>
<name>A0ABP0X0W6_9BRYO</name>
<accession>A0ABP0X0W6</accession>
<dbReference type="Proteomes" id="UP001497444">
    <property type="component" value="Chromosome 4"/>
</dbReference>
<dbReference type="EMBL" id="OZ020099">
    <property type="protein sequence ID" value="CAK9272219.1"/>
    <property type="molecule type" value="Genomic_DNA"/>
</dbReference>